<name>A0A2U3AAT1_9BACL</name>
<keyword evidence="2" id="KW-0812">Transmembrane</keyword>
<dbReference type="SUPFAM" id="SSF52266">
    <property type="entry name" value="SGNH hydrolase"/>
    <property type="match status" value="1"/>
</dbReference>
<dbReference type="UniPathway" id="UPA00556"/>
<reference evidence="3 5" key="1">
    <citation type="submission" date="2018-06" db="EMBL/GenBank/DDBJ databases">
        <authorList>
            <consortium name="Pathogen Informatics"/>
            <person name="Doyle S."/>
        </authorList>
    </citation>
    <scope>NUCLEOTIDE SEQUENCE [LARGE SCALE GENOMIC DNA]</scope>
    <source>
        <strain evidence="3 5">NCTC10597</strain>
    </source>
</reference>
<dbReference type="AlphaFoldDB" id="A0A2U3AAT1"/>
<feature type="transmembrane region" description="Helical" evidence="2">
    <location>
        <begin position="6"/>
        <end position="22"/>
    </location>
</feature>
<evidence type="ECO:0000313" key="4">
    <source>
        <dbReference type="EMBL" id="TDR35322.1"/>
    </source>
</evidence>
<dbReference type="Pfam" id="PF04914">
    <property type="entry name" value="DltD"/>
    <property type="match status" value="1"/>
</dbReference>
<gene>
    <name evidence="3" type="primary">dltD</name>
    <name evidence="4" type="ORF">DFR61_1313</name>
    <name evidence="3" type="ORF">NCTC10597_02533</name>
</gene>
<comment type="pathway">
    <text evidence="1">Cell wall biogenesis; lipoteichoic acid biosynthesis.</text>
</comment>
<dbReference type="Gene3D" id="3.40.50.1110">
    <property type="entry name" value="SGNH hydrolase"/>
    <property type="match status" value="1"/>
</dbReference>
<dbReference type="Proteomes" id="UP000294641">
    <property type="component" value="Unassembled WGS sequence"/>
</dbReference>
<organism evidence="3 5">
    <name type="scientific">Kurthia zopfii</name>
    <dbReference type="NCBI Taxonomy" id="1650"/>
    <lineage>
        <taxon>Bacteria</taxon>
        <taxon>Bacillati</taxon>
        <taxon>Bacillota</taxon>
        <taxon>Bacilli</taxon>
        <taxon>Bacillales</taxon>
        <taxon>Caryophanaceae</taxon>
        <taxon>Kurthia</taxon>
    </lineage>
</organism>
<sequence length="392" mass="46209">MKKITFIPLLVAVVLFLVFLFFPNKILEKWISDEQVETAKTEMNPLVYQGSYMQSRMLHEKNIMPIFGSSELVRFDPFHPYNYTKAADTPYSTYLVGRGGTQSITHYLNIVEQEKNLKGKKVVFIISPQWFVKEGMDEFHFSPNYSMLQAYDLAFNKGIDRDLQKKGMERLLQFDTVKRDPILRSMYEYELSDHKEYKIIGRAAKVVGKLTRDLQYKKDLYYSLFIGREPRNLKADDSLVRGKTMDEQIAAAEQYGEARVNNEFGITEKYYHKKIEPKLDELKGYKKDEEYTDSPEYGDLKLVMDAFKSVGAKPLFVSIPLNAKWYDYAEFDQERRDAYYDKMNTVLEQEGVPFVDFTQHENDPYFLTDTLHIGWKGWVYLDHAMDDYWEHK</sequence>
<protein>
    <recommendedName>
        <fullName evidence="1">Protein DltD</fullName>
    </recommendedName>
</protein>
<dbReference type="InterPro" id="IPR036514">
    <property type="entry name" value="SGNH_hydro_sf"/>
</dbReference>
<comment type="similarity">
    <text evidence="1">Belongs to the DltD family.</text>
</comment>
<evidence type="ECO:0000313" key="6">
    <source>
        <dbReference type="Proteomes" id="UP000294641"/>
    </source>
</evidence>
<dbReference type="EMBL" id="UGNP01000001">
    <property type="protein sequence ID" value="STX10760.1"/>
    <property type="molecule type" value="Genomic_DNA"/>
</dbReference>
<dbReference type="InterPro" id="IPR023896">
    <property type="entry name" value="LTA_DltD"/>
</dbReference>
<evidence type="ECO:0000313" key="3">
    <source>
        <dbReference type="EMBL" id="STX10760.1"/>
    </source>
</evidence>
<keyword evidence="2" id="KW-1133">Transmembrane helix</keyword>
<dbReference type="GO" id="GO:0005886">
    <property type="term" value="C:plasma membrane"/>
    <property type="evidence" value="ECO:0007669"/>
    <property type="project" value="UniProtKB-UniRule"/>
</dbReference>
<dbReference type="NCBIfam" id="TIGR04092">
    <property type="entry name" value="LTA_DltD"/>
    <property type="match status" value="1"/>
</dbReference>
<dbReference type="GO" id="GO:0070395">
    <property type="term" value="P:lipoteichoic acid biosynthetic process"/>
    <property type="evidence" value="ECO:0007669"/>
    <property type="project" value="UniProtKB-UniRule"/>
</dbReference>
<keyword evidence="6" id="KW-1185">Reference proteome</keyword>
<accession>A0A2U3AAT1</accession>
<dbReference type="PANTHER" id="PTHR40039:SF1">
    <property type="entry name" value="PROTEIN DLTD"/>
    <property type="match status" value="1"/>
</dbReference>
<comment type="caution">
    <text evidence="3">The sequence shown here is derived from an EMBL/GenBank/DDBJ whole genome shotgun (WGS) entry which is preliminary data.</text>
</comment>
<dbReference type="PIRSF" id="PIRSF021438">
    <property type="entry name" value="DltD"/>
    <property type="match status" value="1"/>
</dbReference>
<keyword evidence="1 2" id="KW-0472">Membrane</keyword>
<dbReference type="PANTHER" id="PTHR40039">
    <property type="entry name" value="PROTEIN DLTD"/>
    <property type="match status" value="1"/>
</dbReference>
<reference evidence="4 6" key="2">
    <citation type="submission" date="2019-03" db="EMBL/GenBank/DDBJ databases">
        <title>Genomic Encyclopedia of Type Strains, Phase IV (KMG-IV): sequencing the most valuable type-strain genomes for metagenomic binning, comparative biology and taxonomic classification.</title>
        <authorList>
            <person name="Goeker M."/>
        </authorList>
    </citation>
    <scope>NUCLEOTIDE SEQUENCE [LARGE SCALE GENOMIC DNA]</scope>
    <source>
        <strain evidence="4 6">DSM 20580</strain>
    </source>
</reference>
<evidence type="ECO:0000256" key="1">
    <source>
        <dbReference type="PIRNR" id="PIRNR021438"/>
    </source>
</evidence>
<dbReference type="EMBL" id="SNZG01000031">
    <property type="protein sequence ID" value="TDR35322.1"/>
    <property type="molecule type" value="Genomic_DNA"/>
</dbReference>
<dbReference type="OrthoDB" id="1700484at2"/>
<dbReference type="InterPro" id="IPR006998">
    <property type="entry name" value="DltD"/>
</dbReference>
<dbReference type="RefSeq" id="WP_109350312.1">
    <property type="nucleotide sequence ID" value="NZ_BJUE01000030.1"/>
</dbReference>
<dbReference type="Proteomes" id="UP000254330">
    <property type="component" value="Unassembled WGS sequence"/>
</dbReference>
<evidence type="ECO:0000313" key="5">
    <source>
        <dbReference type="Proteomes" id="UP000254330"/>
    </source>
</evidence>
<proteinExistence type="inferred from homology"/>
<evidence type="ECO:0000256" key="2">
    <source>
        <dbReference type="SAM" id="Phobius"/>
    </source>
</evidence>
<keyword evidence="1" id="KW-1003">Cell membrane</keyword>